<comment type="caution">
    <text evidence="1">The sequence shown here is derived from an EMBL/GenBank/DDBJ whole genome shotgun (WGS) entry which is preliminary data.</text>
</comment>
<reference evidence="1 2" key="1">
    <citation type="submission" date="2020-07" db="EMBL/GenBank/DDBJ databases">
        <authorList>
            <person name="Criscuolo A."/>
        </authorList>
    </citation>
    <scope>NUCLEOTIDE SEQUENCE [LARGE SCALE GENOMIC DNA]</scope>
    <source>
        <strain evidence="1">CIP107946</strain>
    </source>
</reference>
<dbReference type="EMBL" id="CAJEWB010000005">
    <property type="protein sequence ID" value="CAD2072286.1"/>
    <property type="molecule type" value="Genomic_DNA"/>
</dbReference>
<gene>
    <name evidence="1" type="ORF">JEOPIN946_00384</name>
</gene>
<dbReference type="RefSeq" id="WP_186076374.1">
    <property type="nucleotide sequence ID" value="NZ_CAJEWB010000005.1"/>
</dbReference>
<dbReference type="AlphaFoldDB" id="A0A6V7R4N4"/>
<evidence type="ECO:0000313" key="2">
    <source>
        <dbReference type="Proteomes" id="UP000588186"/>
    </source>
</evidence>
<keyword evidence="2" id="KW-1185">Reference proteome</keyword>
<proteinExistence type="predicted"/>
<accession>A0A6V7R4N4</accession>
<organism evidence="1 2">
    <name type="scientific">Phocicoccus pinnipedialis</name>
    <dbReference type="NCBI Taxonomy" id="110845"/>
    <lineage>
        <taxon>Bacteria</taxon>
        <taxon>Bacillati</taxon>
        <taxon>Bacillota</taxon>
        <taxon>Bacilli</taxon>
        <taxon>Bacillales</taxon>
        <taxon>Salinicoccaceae</taxon>
        <taxon>Phocicoccus</taxon>
    </lineage>
</organism>
<protein>
    <submittedName>
        <fullName evidence="1">Uncharacterized protein</fullName>
    </submittedName>
</protein>
<name>A0A6V7R4N4_9BACL</name>
<evidence type="ECO:0000313" key="1">
    <source>
        <dbReference type="EMBL" id="CAD2072286.1"/>
    </source>
</evidence>
<dbReference type="Proteomes" id="UP000588186">
    <property type="component" value="Unassembled WGS sequence"/>
</dbReference>
<sequence length="280" mass="31827">MKLKSNTYPYPVLRNNNDDYIQGNIELAVELTQVMNETNLRVSFSLEEAALENLIDENKARKIVHIECPQTLYRKAFIVNGTEKQIPLKKEELRGRVEVTGFIIAVTEIADFQSDNFNDLYGGLTFDFERGNILAEAAEYTIDLFESEQSIEKLSSIINVVLSYENKLMTVDSSSDKIVIALPKNQYEQYATFSKTVFNNILISVVIVPGLVEVLNRIKIDRHAYEDTRWYISLKHSLESIGIDLNLFDETPLEIAQKLLKDPIQGAINVLKKVEESGAD</sequence>